<gene>
    <name evidence="1" type="ORF">A3SI_19932</name>
</gene>
<name>I5BRT8_9BACT</name>
<dbReference type="Proteomes" id="UP000005551">
    <property type="component" value="Unassembled WGS sequence"/>
</dbReference>
<protein>
    <submittedName>
        <fullName evidence="1">Uncharacterized protein</fullName>
    </submittedName>
</protein>
<dbReference type="EMBL" id="AJYA01000093">
    <property type="protein sequence ID" value="EIM72290.1"/>
    <property type="molecule type" value="Genomic_DNA"/>
</dbReference>
<accession>I5BRT8</accession>
<evidence type="ECO:0000313" key="2">
    <source>
        <dbReference type="Proteomes" id="UP000005551"/>
    </source>
</evidence>
<dbReference type="RefSeq" id="WP_009057685.1">
    <property type="nucleotide sequence ID" value="NZ_AJYA01000093.1"/>
</dbReference>
<sequence length="85" mass="9957">MEIFKESFMAEKKEYLYNYRGLDRFLENFVDAPSLAGHLDELLFILVTHISVVEREQDCGWELLELYAVLSDLHTVFDNLEKKAG</sequence>
<dbReference type="AlphaFoldDB" id="I5BRT8"/>
<reference evidence="1 2" key="1">
    <citation type="submission" date="2012-05" db="EMBL/GenBank/DDBJ databases">
        <title>Genome sequence of Nitritalea halalkaliphila LW7.</title>
        <authorList>
            <person name="Jangir P.K."/>
            <person name="Singh A."/>
            <person name="Shivaji S."/>
            <person name="Sharma R."/>
        </authorList>
    </citation>
    <scope>NUCLEOTIDE SEQUENCE [LARGE SCALE GENOMIC DNA]</scope>
    <source>
        <strain evidence="1 2">LW7</strain>
    </source>
</reference>
<keyword evidence="2" id="KW-1185">Reference proteome</keyword>
<proteinExistence type="predicted"/>
<organism evidence="1 2">
    <name type="scientific">Nitritalea halalkaliphila LW7</name>
    <dbReference type="NCBI Taxonomy" id="1189621"/>
    <lineage>
        <taxon>Bacteria</taxon>
        <taxon>Pseudomonadati</taxon>
        <taxon>Bacteroidota</taxon>
        <taxon>Cytophagia</taxon>
        <taxon>Cytophagales</taxon>
        <taxon>Cyclobacteriaceae</taxon>
        <taxon>Nitritalea</taxon>
    </lineage>
</organism>
<evidence type="ECO:0000313" key="1">
    <source>
        <dbReference type="EMBL" id="EIM72290.1"/>
    </source>
</evidence>
<dbReference type="STRING" id="1189621.A3SI_19932"/>
<comment type="caution">
    <text evidence="1">The sequence shown here is derived from an EMBL/GenBank/DDBJ whole genome shotgun (WGS) entry which is preliminary data.</text>
</comment>
<dbReference type="OrthoDB" id="9776847at2"/>